<feature type="domain" description="EF-hand" evidence="11">
    <location>
        <begin position="6521"/>
        <end position="6556"/>
    </location>
</feature>
<evidence type="ECO:0000256" key="5">
    <source>
        <dbReference type="ARBA" id="ARBA00022837"/>
    </source>
</evidence>
<dbReference type="SUPFAM" id="SSF75399">
    <property type="entry name" value="Plakin repeat"/>
    <property type="match status" value="4"/>
</dbReference>
<dbReference type="SUPFAM" id="SSF47473">
    <property type="entry name" value="EF-hand"/>
    <property type="match status" value="1"/>
</dbReference>
<dbReference type="InterPro" id="IPR043197">
    <property type="entry name" value="Plakin"/>
</dbReference>
<dbReference type="InterPro" id="IPR018159">
    <property type="entry name" value="Spectrin/alpha-actinin"/>
</dbReference>
<feature type="compositionally biased region" description="Low complexity" evidence="8">
    <location>
        <begin position="3749"/>
        <end position="3769"/>
    </location>
</feature>
<feature type="domain" description="EF-hand" evidence="11">
    <location>
        <begin position="6557"/>
        <end position="6592"/>
    </location>
</feature>
<feature type="coiled-coil region" evidence="7">
    <location>
        <begin position="5481"/>
        <end position="5531"/>
    </location>
</feature>
<dbReference type="Pfam" id="PF21020">
    <property type="entry name" value="Spectrin_4"/>
    <property type="match status" value="1"/>
</dbReference>
<dbReference type="InterPro" id="IPR036534">
    <property type="entry name" value="GAR_dom_sf"/>
</dbReference>
<feature type="transmembrane region" description="Helical" evidence="9">
    <location>
        <begin position="119"/>
        <end position="141"/>
    </location>
</feature>
<dbReference type="CDD" id="cd00051">
    <property type="entry name" value="EFh"/>
    <property type="match status" value="1"/>
</dbReference>
<feature type="compositionally biased region" description="Low complexity" evidence="8">
    <location>
        <begin position="6699"/>
        <end position="6720"/>
    </location>
</feature>
<dbReference type="Gene3D" id="1.10.238.10">
    <property type="entry name" value="EF-hand"/>
    <property type="match status" value="1"/>
</dbReference>
<feature type="compositionally biased region" description="Basic and acidic residues" evidence="8">
    <location>
        <begin position="2858"/>
        <end position="2878"/>
    </location>
</feature>
<dbReference type="InterPro" id="IPR036872">
    <property type="entry name" value="CH_dom_sf"/>
</dbReference>
<sequence length="6888" mass="789819">MRGSAETPFLKRDDMSIDQTRPAGLGKERASYIFKWWEGPQPVLVAALKWELVISALKAASITSIVLALGITLIGTYLFTSSGTARPVEPDCTLLQAPFAGRQFTCEAKNHCPLDWIPSLAAVVTLVDVFFAALFGGLLALSSSNMHSRRQLKGSRQQPEPDTLVQSSSSTSSQEFRSSFSSSEVRTSQTSRVIRKTTTMVQGGDQQTVTTNVVSPGRTITTQHMVKQESSSSVGRTDRTDKTRKVQGPIKSSTSRKVLATTTPGNKRITTKTVEKIEKKQKISDIIGQTDETISARDALLNWAQRMTDLYPGVTVIDFTSSWRDGLAFNAIIHRNRPDLIDWRSLRANSPHENLELAFSLVEREYGVTRLLDPEDVDTLEPDEKSLITYISSLYDVFPEPPAYHPFADNDKLRKLEEYKELASILHLWMRETIMMLQDRTFPNTLVEMKAFLAECNRFRVEDIPQKLHDKQKLSSLYRDIQKIFRETGSVEIESELEIDTIERNWNRLMVAHQDRDQAVHDEINRLEKLQRLAEKLHREAKQCDGKLDDIDKRIAEEEKRVQRLHPTDAIYICDQIEAELKLIEENIQTMFQDVGTLRDGRYHQTHELYKRVQNIQQRWLNIRLSFTSRLLTPLSSRTFKTEERQVTKQRQVVSERRLVETNDAFKFLQECLDWVNGKLKLLYAAEYGSDLPSVKSLLENHQLEHQSIDQFHVNIDQCGTRKHQFQGDEQELYYRLFSKLEKSYTELMVMSNKRLMDLETLLDFIQSATNELMWMNKKEETEVTRDWSSKTLDVVEIEQYQETLTSDLEKREIQFNAVTDRGQSLQLQKHPATECIEAYLAAMQSQWSWLLQLTICLEEHLKHSSAYHQFFMEARECEQWLGRIEDRLNTTFSRKTFPIDEGERLLMQMLELREDMMHYKNIVLSLVDRSKEIVPLKQRRQHLPKPLKVTAICSYKQLNMTVSINEHCWLHDNSQKIKWKVINSAGTEGMVPGVCFVIPPPNTEAIDLAQSLNKKFDNVLTLWFKKHHKLRQNMIFSTVRVIKSWDFTTFRSMEPAQRESIQRALKEDGQKLVDEGDTNDPDLKRLQEEINICNKLFQDFLKRLKGDEVDRTSGSRFTDLISSLQNSLNEKEKILQNRSQEPIPRDLDTLETQVMDHKGFETDLKSLEPQIEEMKDQFQSMAKKSPVLQNRHDTVIEIWERTWTLSHLYIERLKSVEIILTVLDEATNVVTQMEIQLVNYENLSADRTSLSKTHEQLMKLQGQIQQGQNVIDQLNNDLTNVQRLTECTRPKQVKHPDIKKLEDDVKKITKRWDNGCSQVVERLRSCEAASELIRTYRTKLDKDEQPWMNQMLTQVKKLKPVNSMTPQEAEKQVQDIVELYNSVSQRKSSIEHTNTLGGRYVREAKIYDLRLKHYRESLEEVHPSLDASIPKKAKVVVGADVISQELDVLNKQYSDLVDKILQYLNELREYLSGQKDYKCSITISRAVPITPRSFRSELIMDQASVQEPMDMDDRYYSVQEGYTTLTYTTQDKVIPEHGTETRKYFTTVTEPTTVSKRQETTRKPSEDLSSPQKRLAGTSMTIKEVRSTRRLEKTDQVPSFEYVTAVRGIANPKTGELLTMTEAIKLGILNINTGQYTDLRTDKRMNLQDAVSKGLIDGDFVNRITEVCGIIDVKTGIELTLIEAIQKGLFDPDKGTFIDPKQRIPITIDEAIHCGIVREDKVQTLIEMKIVKISKLTITEAVQKGLLDPQTGQFRDPKTHQLISLKEAFERGFLEVEVSAYSEGGIPLAEAIDRGMVNDKAGQIVDKDSGERFTIDEAINRGIIRRDVREVVNTQSEEILSVPQSLSQNVINAQSGRYINKATQECLTFQQAYDKQFILRPLTLKDAYELDLLDETGRVTNPVSKQKLTIIDAIAKGILNIEVKSIIHPDNEELLTLPEALEKGVLTPHGQFVDSKGELISLSQAVNKGLITSVCHKMIFDIEGIKNPVTGDNISFNNAVSKGFIDLKTGKFRDTTKGGIMTFDEATTRKFIQPQITEMMNKKIGVKDDKGKELTILEAVFKGLLDAKTGQVREPRTKKPLPLKEAIEKNIITPEGAAILKSLLNITVTLATVTKTITRYVTVTSQGVTSDVKITFQDAMRRGLIDETHGTFKEPNTGEIMPLEEAINRGILGLTSEWPTETPQEIPGYPTEPYTTGFHRTTITHRENISPLPEKELLPTVSKKSNIESYTKELPTSPKESSKKGPSAHQYPKKESPGKESPRNKKESPFKEPSPQGKKFPIKDISEPTNEDAKPKKPFSIITPDEYQPTEDKSYIFKQVLKHDTIDVKFPEDSLETQAPNEKPSVPAREEPRKARQPSPTKEEPGKGRQPSPTKEEPGKGRQPSPTKEEPGKGRQPSPTKVEPFKGRKPSEDEPFKSEEPSPLPSKEEPVRGRKPSPTREEPVRGKETLPVKEKPMTVAKSSPTRDEPIKDRKPSITKEEVFKSREPSPGKVQPVKERTPSPTKEEPTKEVKPWPSKSLPFEKDVKELTSPVKVEKPDDEPLDYTDKPEKQSWSVTIEEHQRETTSLIIEPQQRTYRPSSPSKEPAKRISFPSKEEPTEESTSSPTKEEPERKVKFPTRELEKRTPFSVKEETVKGRTPSLTKEEPKRKVSSPTKEPERMTPSPTEEVQLKEPERKVSSPVREVDRKTPSSTREPLTRKKSPSPTKEEPEVIASLAKEPEKMTPFSIKEQPLKGKTPSSTKQRPEEKLPLLTKEKPEEKVSSPVKEPEKKYPSRTKEPTTKGKTPPPPKDETEKDSYPVKEPERRYPSPSKETPLKGRTPSPTKDQPDRKYPLSSKDLDRKTPSPVKELPFNGRSPAKEEPEKKTRYFVKEPEVESPKSLSPKKTQTEQKPEISHIVYTNGTNGVEETTVTSFITKYIETFEVPPDGWFLKEAVDQKLFDTETGLFTIPGTDRLVSFEETIRLEIINPKSASVVEPSTKRTVSLLRSLEKGILDSTGHYVDSKTKGKISMKEAIKKKLIILEDRIDVVDVTQQKTTKVIHITQMDGQPDQVTMVTEGGFDKPVPTQWGLDILSDVRGFPKTAVEEKYKLSGDNILKLLRWIEEVEGRLADLDQVHENITELQKQIARARDIKDDLDDHQRPVATCLDKVRQIVQQGADVLSKEEIEQLQKDSNELKKRYDKVCEESEKLLRRLSSSQEELEKFNVELQTFKKWLIEAEHKLNEQEKNLGDVKNLKENSETFKVFMNDVIAHQADLRFITMIAQKFIDESKDYLKILNNFRTNLPRRRAHVEPKESEVKTEVSGVSTTYHNLLNRVNRLSEKFSGVIEKQRYYVECLEKATVWLQDVQKSSSKLLGEPIAAEPRAIQDQLNRIKTISLDIVGQSRLIENTKQSGKFFIEFLEGTEVSIIEIQVIEETLQTLEDDYYTLSNEISEKCNELQTALVQSQDIQDGLDRLLKWLDETENTFRTQNKAISLIRERLDEQIREHKVLQTDIDSQKPSISAVTDLAKDLTDSSNQRLAKKVESKVKDINTRFDKLCEKSRKRGELLDEVVAMVKTFEVMIVRFEEWIQVITETVESREIIQLSTEEYFYRIEEVMNQRTAKKEDFDEIVKTGKNLVSKRDVTDTTPTKDKVKSLEQQWKDLGDHLTEKQRAGKTRAQQQSAYETLRAKVLEWLGNIENRVEELDVVAIDQDVLQKQAAETKHLIKEHTDYAPTVDKVNDLGNSYDAILHGERGDSPRRRAGSPTKKVASSPSVAPSSPTKKSPPSEYTETRRSPDVQSPTQAKFIQSPLSTVSSGFSSQRSSADNLRGVEDLSPVQQQLSEINNRYSLLGVKLSDRHQEIETLTEEVKRHLETIRILLTFVKAKEKQLPQEALPENKEQAGKQLLLLKTIQEEVQEKQPDMDRVKTQAQDLLRKKPNVLGSDNLRNQINELVSCWTELIQVTKQQLDLLQGFKDFQDTHDIVTNWLTQKDKMLQVLGPIASEPRMVTSQMQQVQVMREEFRSQQPLLDRLDSSGQAIIDSLGPASPASTKVQDQMDTIHRTWDDLLRQLADREKSLDAACGVTKEFHDTLNRLQVCLQEIGDNFDQLSESSFDIVQQLNTLNDLEGQLESQRPHLAGAESVCEELCEILSDSTSKTEIKTKLITFQKQFINLTKKIDNRKAELESSQKEDQEFYLSCENIKIWLDKMQDCLSKTLNISADHDTLTEQVKDFQPLYRDVLDKEHEVHILLSKGSDVVNKITNKTEALQLKNKLDTIKIQWDSIRKDAHDRQNRLQRCADTSRRFHSALAEFIPWLEECEKKLDSLKPICFQRTELDKQVKDIQTFKNELSRHSQEFDNICSFGEVLLDQTDVDQQDVQQKLNELKERWDRLNQGVLERAQAMDNVSRLLITYHDTTRDVQHTLQRLEDKMTSFDGLSDVVLLDRLKVLLEEANDLYHQLDQVRDSADQLLSNAGPDSDIDHISEEVTTLENRHKHLIKTLENRCAQLEFATNVLLDFTNKEKKVQQDLRSLEEELDNMAPVARVITVVQTQIVEIKDYMGLLEKVNDDIEDVCQQGENVIRQGYATDVTACREKLHNLRQQFSRIEERAKVRYTILESSLAQLERFYEDYGDTMTELDKAIKEEKNFKIISGEVETIRSLQEEFKIFRRTHIEPLSKQITDVNKLGQGLVQSAMPGVDTTKLEQDMETLNEKWNSLKERLNDRERLLDLTLLQSGKFQEALEGVQKWLQDTEEMISNQKAPSADYKVVKAQLQEQKFLRKLLLDRQNSMTSLSDMGTEIMQNLEPTERKQITVQLNYLTERFNILITEARERMEVLEKTIPVAQDFQDKIGPLLVWLERVEKRLVIMTTIPIDQDKIHERITEHKELHEDIINHKILFDELNDVGETLVTLVSEEEAYTIREKFQDTNYRYVKVKEDSENIGRMLVQALEGMGTFLINCEKLLSWLQEVDNKLSRYQILSVYVDKLQEQIDELTVLRSEIESHHWEVESLITSAQEIMKHASGDDAVQVKDKADAIQSKFNEVSQRCNERQKQALEVLPLTQNFHSSHEQLVFWMDETERILKTLESLSLITQETTIAQLEKEIHEYRPLVESVSSLGPRLCQISPGEGSHLLETLVTRDNRRYDAICEQVQRKAERIQLSKQKNSEVMADIDELLEWFQGTQQQVQDAEPLYPDPDTLTGLVKEQKVVNEDVSGQKSRVRDILANAKKLMREMSTEDLSLIREKADELKDLSSCVSTMCIDRMSALEQALPLAQHFFETHADLIQWLDEAEAEAELLETPTLNVPQIKRQQDKTQELLQSLNEHKPLVDKLNKTGSALLKLCGDEEGSKIQEIMDSDNSRYNSLRGLIRNRQNKLEEALQATSQFSDKLDGMLQALSTTVDQLGSAEPISAHPERIVEQITDNKNVLEDLAKRSTALEAVKRAADDVITKAGKDQPAVEDIRQKLDRLNDLWDNIQKSTKNRGRSLEDALTVAEKFWDELNAVMKALKELQENLNAQDPPAIEPSAIQEQQEALQEIKQEIDQTRPEVDQCRQVGQDLMQLCGEPDKPEVKKHIEDLDSAWENVTTLYAKREQNLVDAMEKAMSFHFTLQNLLEFLDNAEEQFTNLGPVGSDIDAVKSQIGQLKDFKTEVDPHMIEIEALNRQAQELVERTSPDQALAIREPLAEINRRWDNLLRGIVERQQELENALLKLGQFQHALDELLSWITRTERTLTDLKPVAGDPQVIEVELAKHKVLVNDIQAHQSSIDTINRVGHQLVDTDHGSEDANVTQKKMNDLNIRWQQLQDKAIERQKELEAALKEAVAFNQEIQDLLLWLSDVDSQLATSKPVGGLPETAKEQLNRFMELYNELDSNRHKVETVLQQGQDYLKRTNEDTTTNLQHNLKMLKQRWDSVLNKANDRKIKLEIALREATQFHEALQEFVDWLTNAEKYLTSMKPVSRVMETVMEQIKDHKSFQKDLGSHREVMLNLDKKGTHLKYFSQKQDVILIKNLLISVQHRWERVVSKAAERTRMLDHGYKEAKEFYDAWSELISWLDEAKATLDSLTHIGKDPDKIKQLLNKHKEFQRALGAKQSKYDTTMKIGRILKDRCPKSDLPGLQEMIDELKNKWNAVCNKSVNRQRELEEALLYSGQFKDAVVALFDWLDRAKGILAIEQPIQGDLDTVTSLVDQHKTFQNELQNRANNLESVRRTAGGLLQTATPEEMQHIHSQVNQLDEKWEELIRLSNEKQQRLDEALQKAELLHKSVHILLEWLSDAEIKLRFTGPLPDDEETIRQQIIEHQHFLDQLKEQEDNKDKTLVLAQEILQHCHPDGITIIRHWITIIQSRWEEIYVWARQRDQKLQDHLRSLRDITDLLEELMKWLLGAEATLTTLEAEPLSDEVPVLEQLITDHQDFMADMTKRQPEIDQITKAFSNKRQPSKQSHHPPHRVKGGRHEDRRPSRGVGATGPKTSTPSKPYSDPEIKNPHARDLLDKWRNVWLLAMERQRRLQDKLNYLRELERIKNFNFDEWRRRFLGWMNNKKSRIMDLFRKIDKNNDGRVTRAEFINGILKSKFPTSRLEMERVAEIFDINGDGFIDNKEYIDTLRPDREGRPKTDAEKIQDEVQRQVAQCLCVHKFKVYQVGEGKYRFGESQKLRLVRILRSTVMVRVGGGWVALDEFLVKNDPCRAKGRTNVELREQFTLAEGVSQSMSPFRAKPSSNASQSSHSGSSFGRSGSIPSTGPITKVREKSERSTPLQKRRTSGTADTSSESGPSFSETDSFGARSGRPWLTPTAHRGTPSGTKTSSRPTSRNGSRPSSRPSSKPPSRAGSDLSTDSVEAYRSARRTPVGSTKIPASTGRQRTPSGSSQTSATKSASSTPGTRIPTARKTSSSSTGRADGIKGKERWK</sequence>
<feature type="compositionally biased region" description="Basic and acidic residues" evidence="8">
    <location>
        <begin position="2282"/>
        <end position="2296"/>
    </location>
</feature>
<dbReference type="InterPro" id="IPR011992">
    <property type="entry name" value="EF-hand-dom_pair"/>
</dbReference>
<feature type="compositionally biased region" description="Low complexity" evidence="8">
    <location>
        <begin position="165"/>
        <end position="192"/>
    </location>
</feature>
<dbReference type="Gene3D" id="2.30.30.40">
    <property type="entry name" value="SH3 Domains"/>
    <property type="match status" value="1"/>
</dbReference>
<evidence type="ECO:0000256" key="6">
    <source>
        <dbReference type="ARBA" id="ARBA00023212"/>
    </source>
</evidence>
<evidence type="ECO:0000256" key="7">
    <source>
        <dbReference type="SAM" id="Coils"/>
    </source>
</evidence>
<evidence type="ECO:0000256" key="9">
    <source>
        <dbReference type="SAM" id="Phobius"/>
    </source>
</evidence>
<feature type="compositionally biased region" description="Basic and acidic residues" evidence="8">
    <location>
        <begin position="1557"/>
        <end position="1567"/>
    </location>
</feature>
<dbReference type="RefSeq" id="XP_022239565.1">
    <property type="nucleotide sequence ID" value="XM_022383857.1"/>
</dbReference>
<dbReference type="SMART" id="SM00033">
    <property type="entry name" value="CH"/>
    <property type="match status" value="1"/>
</dbReference>
<keyword evidence="2" id="KW-0963">Cytoplasm</keyword>
<feature type="compositionally biased region" description="Basic and acidic residues" evidence="8">
    <location>
        <begin position="2744"/>
        <end position="2782"/>
    </location>
</feature>
<feature type="region of interest" description="Disordered" evidence="8">
    <location>
        <begin position="6414"/>
        <end position="6467"/>
    </location>
</feature>
<dbReference type="Pfam" id="PF00435">
    <property type="entry name" value="Spectrin"/>
    <property type="match status" value="19"/>
</dbReference>
<dbReference type="InterPro" id="IPR003108">
    <property type="entry name" value="GAR_dom"/>
</dbReference>
<dbReference type="Pfam" id="PF02187">
    <property type="entry name" value="GAS2"/>
    <property type="match status" value="1"/>
</dbReference>
<feature type="transmembrane region" description="Helical" evidence="9">
    <location>
        <begin position="59"/>
        <end position="79"/>
    </location>
</feature>
<evidence type="ECO:0000256" key="1">
    <source>
        <dbReference type="ARBA" id="ARBA00004245"/>
    </source>
</evidence>
<feature type="region of interest" description="Disordered" evidence="8">
    <location>
        <begin position="150"/>
        <end position="193"/>
    </location>
</feature>
<dbReference type="InterPro" id="IPR002017">
    <property type="entry name" value="Spectrin_repeat"/>
</dbReference>
<dbReference type="SMART" id="SM00150">
    <property type="entry name" value="SPEC"/>
    <property type="match status" value="36"/>
</dbReference>
<name>A0ABM1S7G0_LIMPO</name>
<feature type="coiled-coil region" evidence="7">
    <location>
        <begin position="3167"/>
        <end position="3236"/>
    </location>
</feature>
<feature type="coiled-coil region" evidence="7">
    <location>
        <begin position="4318"/>
        <end position="4377"/>
    </location>
</feature>
<feature type="compositionally biased region" description="Basic and acidic residues" evidence="8">
    <location>
        <begin position="2465"/>
        <end position="2514"/>
    </location>
</feature>
<feature type="compositionally biased region" description="Polar residues" evidence="8">
    <location>
        <begin position="6743"/>
        <end position="6760"/>
    </location>
</feature>
<dbReference type="Pfam" id="PF21019">
    <property type="entry name" value="Spectrin_3"/>
    <property type="match status" value="1"/>
</dbReference>
<dbReference type="CDD" id="cd21189">
    <property type="entry name" value="CH_PLEC-like_rpt2"/>
    <property type="match status" value="1"/>
</dbReference>
<keyword evidence="9" id="KW-1133">Transmembrane helix</keyword>
<feature type="coiled-coil region" evidence="7">
    <location>
        <begin position="520"/>
        <end position="594"/>
    </location>
</feature>
<evidence type="ECO:0000259" key="11">
    <source>
        <dbReference type="PROSITE" id="PS50222"/>
    </source>
</evidence>
<feature type="coiled-coil region" evidence="7">
    <location>
        <begin position="4682"/>
        <end position="4709"/>
    </location>
</feature>
<dbReference type="Gene3D" id="3.30.920.20">
    <property type="entry name" value="Gas2-like domain"/>
    <property type="match status" value="1"/>
</dbReference>
<feature type="compositionally biased region" description="Basic and acidic residues" evidence="8">
    <location>
        <begin position="6879"/>
        <end position="6888"/>
    </location>
</feature>
<feature type="compositionally biased region" description="Polar residues" evidence="8">
    <location>
        <begin position="6834"/>
        <end position="6843"/>
    </location>
</feature>
<feature type="region of interest" description="Disordered" evidence="8">
    <location>
        <begin position="2206"/>
        <end position="2312"/>
    </location>
</feature>
<dbReference type="PANTHER" id="PTHR23169:SF23">
    <property type="entry name" value="SHORT STOP, ISOFORM H"/>
    <property type="match status" value="1"/>
</dbReference>
<comment type="subcellular location">
    <subcellularLocation>
        <location evidence="1">Cytoplasm</location>
        <location evidence="1">Cytoskeleton</location>
    </subcellularLocation>
</comment>
<dbReference type="InterPro" id="IPR001101">
    <property type="entry name" value="Plectin_repeat"/>
</dbReference>
<dbReference type="Gene3D" id="1.20.58.60">
    <property type="match status" value="31"/>
</dbReference>
<dbReference type="GeneID" id="106457803"/>
<dbReference type="PROSITE" id="PS50021">
    <property type="entry name" value="CH"/>
    <property type="match status" value="1"/>
</dbReference>
<dbReference type="InterPro" id="IPR041615">
    <property type="entry name" value="Desmoplakin_SH3"/>
</dbReference>
<dbReference type="PROSITE" id="PS51460">
    <property type="entry name" value="GAR"/>
    <property type="match status" value="1"/>
</dbReference>
<dbReference type="Gene3D" id="3.90.1290.10">
    <property type="entry name" value="Plakin repeat"/>
    <property type="match status" value="5"/>
</dbReference>
<feature type="compositionally biased region" description="Low complexity" evidence="8">
    <location>
        <begin position="6786"/>
        <end position="6808"/>
    </location>
</feature>
<dbReference type="SUPFAM" id="SSF46966">
    <property type="entry name" value="Spectrin repeat"/>
    <property type="match status" value="25"/>
</dbReference>
<gene>
    <name evidence="14" type="primary">LOC106457803</name>
</gene>
<keyword evidence="9" id="KW-0812">Transmembrane</keyword>
<dbReference type="SMART" id="SM00250">
    <property type="entry name" value="PLEC"/>
    <property type="match status" value="10"/>
</dbReference>
<feature type="compositionally biased region" description="Basic and acidic residues" evidence="8">
    <location>
        <begin position="2790"/>
        <end position="2808"/>
    </location>
</feature>
<feature type="coiled-coil region" evidence="7">
    <location>
        <begin position="1224"/>
        <end position="1285"/>
    </location>
</feature>
<dbReference type="Pfam" id="PF17902">
    <property type="entry name" value="SH3_10"/>
    <property type="match status" value="1"/>
</dbReference>
<feature type="region of interest" description="Disordered" evidence="8">
    <location>
        <begin position="1552"/>
        <end position="1575"/>
    </location>
</feature>
<feature type="compositionally biased region" description="Basic and acidic residues" evidence="8">
    <location>
        <begin position="2404"/>
        <end position="2457"/>
    </location>
</feature>
<dbReference type="SMART" id="SM00054">
    <property type="entry name" value="EFh"/>
    <property type="match status" value="2"/>
</dbReference>
<feature type="compositionally biased region" description="Polar residues" evidence="8">
    <location>
        <begin position="3779"/>
        <end position="3806"/>
    </location>
</feature>
<dbReference type="SMART" id="SM00243">
    <property type="entry name" value="GAS2"/>
    <property type="match status" value="1"/>
</dbReference>
<feature type="compositionally biased region" description="Basic and acidic residues" evidence="8">
    <location>
        <begin position="3732"/>
        <end position="3741"/>
    </location>
</feature>
<evidence type="ECO:0000259" key="10">
    <source>
        <dbReference type="PROSITE" id="PS50021"/>
    </source>
</evidence>
<evidence type="ECO:0000313" key="13">
    <source>
        <dbReference type="Proteomes" id="UP000694941"/>
    </source>
</evidence>
<dbReference type="Gene3D" id="1.20.58.1060">
    <property type="match status" value="1"/>
</dbReference>
<dbReference type="PROSITE" id="PS50222">
    <property type="entry name" value="EF_HAND_2"/>
    <property type="match status" value="2"/>
</dbReference>
<keyword evidence="5" id="KW-0106">Calcium</keyword>
<accession>A0ABM1S7G0</accession>
<evidence type="ECO:0000313" key="14">
    <source>
        <dbReference type="RefSeq" id="XP_022239565.1"/>
    </source>
</evidence>
<keyword evidence="3" id="KW-0597">Phosphoprotein</keyword>
<feature type="compositionally biased region" description="Basic and acidic residues" evidence="8">
    <location>
        <begin position="2827"/>
        <end position="2844"/>
    </location>
</feature>
<keyword evidence="4" id="KW-0677">Repeat</keyword>
<feature type="region of interest" description="Disordered" evidence="8">
    <location>
        <begin position="224"/>
        <end position="259"/>
    </location>
</feature>
<feature type="compositionally biased region" description="Basic and acidic residues" evidence="8">
    <location>
        <begin position="2253"/>
        <end position="2271"/>
    </location>
</feature>
<dbReference type="InterPro" id="IPR002048">
    <property type="entry name" value="EF_hand_dom"/>
</dbReference>
<keyword evidence="7" id="KW-0175">Coiled coil</keyword>
<dbReference type="InterPro" id="IPR035915">
    <property type="entry name" value="Plakin_repeat_sf"/>
</dbReference>
<protein>
    <submittedName>
        <fullName evidence="14">Microtubule-actin cross-linking factor 1-like isoform X12</fullName>
    </submittedName>
</protein>
<keyword evidence="6" id="KW-0206">Cytoskeleton</keyword>
<evidence type="ECO:0000256" key="3">
    <source>
        <dbReference type="ARBA" id="ARBA00022553"/>
    </source>
</evidence>
<feature type="compositionally biased region" description="Basic and acidic residues" evidence="8">
    <location>
        <begin position="2670"/>
        <end position="2690"/>
    </location>
</feature>
<feature type="compositionally biased region" description="Basic residues" evidence="8">
    <location>
        <begin position="6419"/>
        <end position="6433"/>
    </location>
</feature>
<evidence type="ECO:0000256" key="2">
    <source>
        <dbReference type="ARBA" id="ARBA00022490"/>
    </source>
</evidence>
<dbReference type="Pfam" id="PF00307">
    <property type="entry name" value="CH"/>
    <property type="match status" value="1"/>
</dbReference>
<feature type="compositionally biased region" description="Basic and acidic residues" evidence="8">
    <location>
        <begin position="2206"/>
        <end position="2218"/>
    </location>
</feature>
<dbReference type="Proteomes" id="UP000694941">
    <property type="component" value="Unplaced"/>
</dbReference>
<dbReference type="Gene3D" id="1.10.418.10">
    <property type="entry name" value="Calponin-like domain"/>
    <property type="match status" value="1"/>
</dbReference>
<dbReference type="SUPFAM" id="SSF47576">
    <property type="entry name" value="Calponin-homology domain, CH-domain"/>
    <property type="match status" value="1"/>
</dbReference>
<feature type="domain" description="GAR" evidence="12">
    <location>
        <begin position="6596"/>
        <end position="6668"/>
    </location>
</feature>
<dbReference type="PANTHER" id="PTHR23169">
    <property type="entry name" value="ENVOPLAKIN"/>
    <property type="match status" value="1"/>
</dbReference>
<organism evidence="13 14">
    <name type="scientific">Limulus polyphemus</name>
    <name type="common">Atlantic horseshoe crab</name>
    <dbReference type="NCBI Taxonomy" id="6850"/>
    <lineage>
        <taxon>Eukaryota</taxon>
        <taxon>Metazoa</taxon>
        <taxon>Ecdysozoa</taxon>
        <taxon>Arthropoda</taxon>
        <taxon>Chelicerata</taxon>
        <taxon>Merostomata</taxon>
        <taxon>Xiphosura</taxon>
        <taxon>Limulidae</taxon>
        <taxon>Limulus</taxon>
    </lineage>
</organism>
<evidence type="ECO:0000256" key="8">
    <source>
        <dbReference type="SAM" id="MobiDB-lite"/>
    </source>
</evidence>
<dbReference type="CDD" id="cd00176">
    <property type="entry name" value="SPEC"/>
    <property type="match status" value="20"/>
</dbReference>
<keyword evidence="9" id="KW-0472">Membrane</keyword>
<feature type="compositionally biased region" description="Polar residues" evidence="8">
    <location>
        <begin position="250"/>
        <end position="259"/>
    </location>
</feature>
<feature type="region of interest" description="Disordered" evidence="8">
    <location>
        <begin position="3730"/>
        <end position="3806"/>
    </location>
</feature>
<evidence type="ECO:0000259" key="12">
    <source>
        <dbReference type="PROSITE" id="PS51460"/>
    </source>
</evidence>
<feature type="domain" description="Calponin-homology (CH)" evidence="10">
    <location>
        <begin position="294"/>
        <end position="399"/>
    </location>
</feature>
<dbReference type="Pfam" id="PF13499">
    <property type="entry name" value="EF-hand_7"/>
    <property type="match status" value="1"/>
</dbReference>
<dbReference type="PROSITE" id="PS00018">
    <property type="entry name" value="EF_HAND_1"/>
    <property type="match status" value="2"/>
</dbReference>
<feature type="compositionally biased region" description="Polar residues" evidence="8">
    <location>
        <begin position="2566"/>
        <end position="2584"/>
    </location>
</feature>
<dbReference type="InterPro" id="IPR018247">
    <property type="entry name" value="EF_Hand_1_Ca_BS"/>
</dbReference>
<dbReference type="InterPro" id="IPR049538">
    <property type="entry name" value="PCN-like_spectrin-like_rpt"/>
</dbReference>
<reference evidence="14" key="1">
    <citation type="submission" date="2025-08" db="UniProtKB">
        <authorList>
            <consortium name="RefSeq"/>
        </authorList>
    </citation>
    <scope>IDENTIFICATION</scope>
    <source>
        <tissue evidence="14">Muscle</tissue>
    </source>
</reference>
<evidence type="ECO:0000256" key="4">
    <source>
        <dbReference type="ARBA" id="ARBA00022737"/>
    </source>
</evidence>
<feature type="region of interest" description="Disordered" evidence="8">
    <location>
        <begin position="6688"/>
        <end position="6888"/>
    </location>
</feature>
<proteinExistence type="predicted"/>
<keyword evidence="13" id="KW-1185">Reference proteome</keyword>
<feature type="coiled-coil region" evidence="7">
    <location>
        <begin position="3103"/>
        <end position="3140"/>
    </location>
</feature>
<feature type="compositionally biased region" description="Polar residues" evidence="8">
    <location>
        <begin position="224"/>
        <end position="235"/>
    </location>
</feature>
<feature type="compositionally biased region" description="Low complexity" evidence="8">
    <location>
        <begin position="6844"/>
        <end position="6862"/>
    </location>
</feature>
<feature type="compositionally biased region" description="Basic and acidic residues" evidence="8">
    <location>
        <begin position="2608"/>
        <end position="2637"/>
    </location>
</feature>
<feature type="region of interest" description="Disordered" evidence="8">
    <location>
        <begin position="2330"/>
        <end position="2892"/>
    </location>
</feature>
<dbReference type="InterPro" id="IPR001715">
    <property type="entry name" value="CH_dom"/>
</dbReference>
<dbReference type="SUPFAM" id="SSF143575">
    <property type="entry name" value="GAS2 domain-like"/>
    <property type="match status" value="1"/>
</dbReference>